<comment type="caution">
    <text evidence="8">The sequence shown here is derived from an EMBL/GenBank/DDBJ whole genome shotgun (WGS) entry which is preliminary data.</text>
</comment>
<evidence type="ECO:0000256" key="6">
    <source>
        <dbReference type="SAM" id="Phobius"/>
    </source>
</evidence>
<sequence length="264" mass="29240">MKKSTFEIKNMDCATEEQMVRMKLDGVEELIHLDFNLPERKLIVTHTGNIDRIAMAIKELSLGDRFISTEETDNTSVASSEREERKLLLYVLIINAFFFVLEIITGFISHSMGLVADSLDMLADALVYGLSLYAVGGTILRKKKIAKASGYFQIILAVLGFSEVVRRFMGFGETPEFGMMVVISLLALIGNAFSLVILRRTKSNEAHIKASQIFTSNDVIINIGVMLAGILVFITASRLPDLIVGTIVFAIVLRGAFRILNLAK</sequence>
<keyword evidence="5 6" id="KW-0472">Membrane</keyword>
<dbReference type="Proteomes" id="UP001589774">
    <property type="component" value="Unassembled WGS sequence"/>
</dbReference>
<feature type="transmembrane region" description="Helical" evidence="6">
    <location>
        <begin position="148"/>
        <end position="165"/>
    </location>
</feature>
<evidence type="ECO:0000256" key="5">
    <source>
        <dbReference type="ARBA" id="ARBA00023136"/>
    </source>
</evidence>
<name>A0ABV6HSP4_9SPHI</name>
<dbReference type="InterPro" id="IPR036163">
    <property type="entry name" value="HMA_dom_sf"/>
</dbReference>
<protein>
    <submittedName>
        <fullName evidence="8">Cation transporter</fullName>
    </submittedName>
</protein>
<evidence type="ECO:0000256" key="1">
    <source>
        <dbReference type="ARBA" id="ARBA00004141"/>
    </source>
</evidence>
<dbReference type="RefSeq" id="WP_130858026.1">
    <property type="nucleotide sequence ID" value="NZ_JBHLWO010000004.1"/>
</dbReference>
<feature type="transmembrane region" description="Helical" evidence="6">
    <location>
        <begin position="219"/>
        <end position="236"/>
    </location>
</feature>
<dbReference type="Pfam" id="PF01545">
    <property type="entry name" value="Cation_efflux"/>
    <property type="match status" value="2"/>
</dbReference>
<dbReference type="SUPFAM" id="SSF161111">
    <property type="entry name" value="Cation efflux protein transmembrane domain-like"/>
    <property type="match status" value="1"/>
</dbReference>
<accession>A0ABV6HSP4</accession>
<evidence type="ECO:0000259" key="7">
    <source>
        <dbReference type="Pfam" id="PF01545"/>
    </source>
</evidence>
<keyword evidence="2 6" id="KW-0812">Transmembrane</keyword>
<gene>
    <name evidence="8" type="ORF">ACFFI0_22530</name>
</gene>
<reference evidence="8 9" key="1">
    <citation type="submission" date="2024-09" db="EMBL/GenBank/DDBJ databases">
        <authorList>
            <person name="Sun Q."/>
            <person name="Mori K."/>
        </authorList>
    </citation>
    <scope>NUCLEOTIDE SEQUENCE [LARGE SCALE GENOMIC DNA]</scope>
    <source>
        <strain evidence="8 9">CCM 7765</strain>
    </source>
</reference>
<keyword evidence="3" id="KW-0862">Zinc</keyword>
<feature type="transmembrane region" description="Helical" evidence="6">
    <location>
        <begin position="121"/>
        <end position="141"/>
    </location>
</feature>
<feature type="transmembrane region" description="Helical" evidence="6">
    <location>
        <begin position="177"/>
        <end position="198"/>
    </location>
</feature>
<feature type="transmembrane region" description="Helical" evidence="6">
    <location>
        <begin position="242"/>
        <end position="260"/>
    </location>
</feature>
<feature type="domain" description="Cation efflux protein transmembrane" evidence="7">
    <location>
        <begin position="88"/>
        <end position="135"/>
    </location>
</feature>
<dbReference type="InterPro" id="IPR050681">
    <property type="entry name" value="CDF/SLC30A"/>
</dbReference>
<dbReference type="SUPFAM" id="SSF55008">
    <property type="entry name" value="HMA, heavy metal-associated domain"/>
    <property type="match status" value="1"/>
</dbReference>
<feature type="transmembrane region" description="Helical" evidence="6">
    <location>
        <begin position="87"/>
        <end position="109"/>
    </location>
</feature>
<evidence type="ECO:0000313" key="9">
    <source>
        <dbReference type="Proteomes" id="UP001589774"/>
    </source>
</evidence>
<proteinExistence type="predicted"/>
<organism evidence="8 9">
    <name type="scientific">Olivibacter oleidegradans</name>
    <dbReference type="NCBI Taxonomy" id="760123"/>
    <lineage>
        <taxon>Bacteria</taxon>
        <taxon>Pseudomonadati</taxon>
        <taxon>Bacteroidota</taxon>
        <taxon>Sphingobacteriia</taxon>
        <taxon>Sphingobacteriales</taxon>
        <taxon>Sphingobacteriaceae</taxon>
        <taxon>Olivibacter</taxon>
    </lineage>
</organism>
<dbReference type="PANTHER" id="PTHR11562:SF17">
    <property type="entry name" value="RE54080P-RELATED"/>
    <property type="match status" value="1"/>
</dbReference>
<dbReference type="InterPro" id="IPR058533">
    <property type="entry name" value="Cation_efflux_TM"/>
</dbReference>
<keyword evidence="3" id="KW-0864">Zinc transport</keyword>
<keyword evidence="3" id="KW-0813">Transport</keyword>
<keyword evidence="9" id="KW-1185">Reference proteome</keyword>
<evidence type="ECO:0000256" key="2">
    <source>
        <dbReference type="ARBA" id="ARBA00022692"/>
    </source>
</evidence>
<dbReference type="PANTHER" id="PTHR11562">
    <property type="entry name" value="CATION EFFLUX PROTEIN/ ZINC TRANSPORTER"/>
    <property type="match status" value="1"/>
</dbReference>
<evidence type="ECO:0000256" key="3">
    <source>
        <dbReference type="ARBA" id="ARBA00022906"/>
    </source>
</evidence>
<evidence type="ECO:0000313" key="8">
    <source>
        <dbReference type="EMBL" id="MFC0321115.1"/>
    </source>
</evidence>
<dbReference type="Gene3D" id="1.20.1510.10">
    <property type="entry name" value="Cation efflux protein transmembrane domain"/>
    <property type="match status" value="1"/>
</dbReference>
<keyword evidence="4 6" id="KW-1133">Transmembrane helix</keyword>
<dbReference type="InterPro" id="IPR027469">
    <property type="entry name" value="Cation_efflux_TMD_sf"/>
</dbReference>
<comment type="subcellular location">
    <subcellularLocation>
        <location evidence="1">Membrane</location>
        <topology evidence="1">Multi-pass membrane protein</topology>
    </subcellularLocation>
</comment>
<feature type="domain" description="Cation efflux protein transmembrane" evidence="7">
    <location>
        <begin position="149"/>
        <end position="259"/>
    </location>
</feature>
<evidence type="ECO:0000256" key="4">
    <source>
        <dbReference type="ARBA" id="ARBA00022989"/>
    </source>
</evidence>
<dbReference type="EMBL" id="JBHLWO010000004">
    <property type="protein sequence ID" value="MFC0321115.1"/>
    <property type="molecule type" value="Genomic_DNA"/>
</dbReference>
<keyword evidence="3" id="KW-0406">Ion transport</keyword>